<evidence type="ECO:0000259" key="2">
    <source>
        <dbReference type="PROSITE" id="PS51061"/>
    </source>
</evidence>
<dbReference type="PANTHER" id="PTHR35800:SF1">
    <property type="entry name" value="RNA-BINDING PROTEIN KHPB"/>
    <property type="match status" value="1"/>
</dbReference>
<dbReference type="eggNOG" id="COG1847">
    <property type="taxonomic scope" value="Bacteria"/>
</dbReference>
<keyword evidence="4" id="KW-1185">Reference proteome</keyword>
<feature type="compositionally biased region" description="Acidic residues" evidence="1">
    <location>
        <begin position="201"/>
        <end position="212"/>
    </location>
</feature>
<dbReference type="GO" id="GO:0003723">
    <property type="term" value="F:RNA binding"/>
    <property type="evidence" value="ECO:0007669"/>
    <property type="project" value="InterPro"/>
</dbReference>
<feature type="compositionally biased region" description="Basic and acidic residues" evidence="1">
    <location>
        <begin position="271"/>
        <end position="280"/>
    </location>
</feature>
<dbReference type="SMART" id="SM00393">
    <property type="entry name" value="R3H"/>
    <property type="match status" value="1"/>
</dbReference>
<dbReference type="InterPro" id="IPR015946">
    <property type="entry name" value="KH_dom-like_a/b"/>
</dbReference>
<dbReference type="InterPro" id="IPR036867">
    <property type="entry name" value="R3H_dom_sf"/>
</dbReference>
<dbReference type="Pfam" id="PF01424">
    <property type="entry name" value="R3H"/>
    <property type="match status" value="1"/>
</dbReference>
<dbReference type="InterPro" id="IPR034079">
    <property type="entry name" value="R3H_KhpB"/>
</dbReference>
<feature type="region of interest" description="Disordered" evidence="1">
    <location>
        <begin position="201"/>
        <end position="280"/>
    </location>
</feature>
<dbReference type="PROSITE" id="PS51061">
    <property type="entry name" value="R3H"/>
    <property type="match status" value="1"/>
</dbReference>
<dbReference type="HOGENOM" id="CLU_042512_2_0_11"/>
<dbReference type="PANTHER" id="PTHR35800">
    <property type="entry name" value="PROTEIN JAG"/>
    <property type="match status" value="1"/>
</dbReference>
<dbReference type="Gene3D" id="3.30.300.20">
    <property type="match status" value="1"/>
</dbReference>
<dbReference type="CDD" id="cd02414">
    <property type="entry name" value="KH-II_Jag"/>
    <property type="match status" value="1"/>
</dbReference>
<feature type="domain" description="R3H" evidence="2">
    <location>
        <begin position="110"/>
        <end position="175"/>
    </location>
</feature>
<dbReference type="AlphaFoldDB" id="E6JYG2"/>
<dbReference type="CDD" id="cd02644">
    <property type="entry name" value="R3H_jag"/>
    <property type="match status" value="1"/>
</dbReference>
<dbReference type="Gene3D" id="3.30.1370.50">
    <property type="entry name" value="R3H-like domain"/>
    <property type="match status" value="1"/>
</dbReference>
<dbReference type="InterPro" id="IPR038008">
    <property type="entry name" value="Jag_KH"/>
</dbReference>
<sequence>MKTRQKQEQGADMADEEERSIEQLNDEADIAADYLEGLLDIVDYEGDIELAVRNGRPTVEIVADDDRDIKNLIGRHGEVVNALQQLARLAVQQKTGERSRLILDVDGYLSRRRKHLEDVALDAVDEVRESGEPVSLRYMNSFERKIVHDVVREEGLKSRSHGVEPKRYVTIYMKAQNDGDLADEADEVNDLDAIDEVGVVDESNDVNDEEMNFSEIATDQVDDIDEINEAAESDNSDESDDFDEDDVDSSDDDHADAVFDQEAPLDDGSEEAAKEQEAGE</sequence>
<evidence type="ECO:0000256" key="1">
    <source>
        <dbReference type="SAM" id="MobiDB-lite"/>
    </source>
</evidence>
<organism evidence="3 4">
    <name type="scientific">Parascardovia denticolens DSM 10105 = JCM 12538</name>
    <dbReference type="NCBI Taxonomy" id="864564"/>
    <lineage>
        <taxon>Bacteria</taxon>
        <taxon>Bacillati</taxon>
        <taxon>Actinomycetota</taxon>
        <taxon>Actinomycetes</taxon>
        <taxon>Bifidobacteriales</taxon>
        <taxon>Bifidobacteriaceae</taxon>
        <taxon>Parascardovia</taxon>
    </lineage>
</organism>
<accession>E6JYG2</accession>
<dbReference type="SUPFAM" id="SSF82708">
    <property type="entry name" value="R3H domain"/>
    <property type="match status" value="1"/>
</dbReference>
<dbReference type="Proteomes" id="UP000004946">
    <property type="component" value="Chromosome"/>
</dbReference>
<dbReference type="InterPro" id="IPR039247">
    <property type="entry name" value="KhpB"/>
</dbReference>
<evidence type="ECO:0000313" key="4">
    <source>
        <dbReference type="Proteomes" id="UP000004946"/>
    </source>
</evidence>
<evidence type="ECO:0000313" key="3">
    <source>
        <dbReference type="EMBL" id="EFT83021.1"/>
    </source>
</evidence>
<reference evidence="3 4" key="1">
    <citation type="submission" date="2010-12" db="EMBL/GenBank/DDBJ databases">
        <authorList>
            <person name="Muzny D."/>
            <person name="Qin X."/>
            <person name="Buhay C."/>
            <person name="Dugan-Rocha S."/>
            <person name="Ding Y."/>
            <person name="Chen G."/>
            <person name="Hawes A."/>
            <person name="Holder M."/>
            <person name="Jhangiani S."/>
            <person name="Johnson A."/>
            <person name="Khan Z."/>
            <person name="Li Z."/>
            <person name="Liu W."/>
            <person name="Liu X."/>
            <person name="Perez L."/>
            <person name="Shen H."/>
            <person name="Wang Q."/>
            <person name="Watt J."/>
            <person name="Xi L."/>
            <person name="Xin Y."/>
            <person name="Zhou J."/>
            <person name="Deng J."/>
            <person name="Jiang H."/>
            <person name="Liu Y."/>
            <person name="Qu J."/>
            <person name="Song X.-Z."/>
            <person name="Zhang L."/>
            <person name="Villasana D."/>
            <person name="Johnson A."/>
            <person name="Liu J."/>
            <person name="Liyanage D."/>
            <person name="Lorensuhewa L."/>
            <person name="Robinson T."/>
            <person name="Song A."/>
            <person name="Song B.-B."/>
            <person name="Dinh H."/>
            <person name="Thornton R."/>
            <person name="Coyle M."/>
            <person name="Francisco L."/>
            <person name="Jackson L."/>
            <person name="Javaid M."/>
            <person name="Korchina V."/>
            <person name="Kovar C."/>
            <person name="Mata R."/>
            <person name="Mathew T."/>
            <person name="Ngo R."/>
            <person name="Nguyen L."/>
            <person name="Nguyen N."/>
            <person name="Okwuonu G."/>
            <person name="Ongeri F."/>
            <person name="Pham C."/>
            <person name="Simmons D."/>
            <person name="Wilczek-Boney K."/>
            <person name="Hale W."/>
            <person name="Jakkamsetti A."/>
            <person name="Pham P."/>
            <person name="Ruth R."/>
            <person name="San Lucas F."/>
            <person name="Warren J."/>
            <person name="Zhang J."/>
            <person name="Zhao Z."/>
            <person name="Zhou C."/>
            <person name="Zhu D."/>
            <person name="Lee S."/>
            <person name="Bess C."/>
            <person name="Blankenburg K."/>
            <person name="Forbes L."/>
            <person name="Fu Q."/>
            <person name="Gubbala S."/>
            <person name="Hirani K."/>
            <person name="Jayaseelan J.C."/>
            <person name="Lara F."/>
            <person name="Munidasa M."/>
            <person name="Palculict T."/>
            <person name="Patil S."/>
            <person name="Pu L.-L."/>
            <person name="Saada N."/>
            <person name="Tang L."/>
            <person name="Weissenberger G."/>
            <person name="Zhu Y."/>
            <person name="Hemphill L."/>
            <person name="Shang Y."/>
            <person name="Youmans B."/>
            <person name="Ayvaz T."/>
            <person name="Ross M."/>
            <person name="Santibanez J."/>
            <person name="Aqrawi P."/>
            <person name="Gross S."/>
            <person name="Joshi V."/>
            <person name="Fowler G."/>
            <person name="Nazareth L."/>
            <person name="Reid J."/>
            <person name="Worley K."/>
            <person name="Petrosino J."/>
            <person name="Highlander S."/>
            <person name="Gibbs R."/>
        </authorList>
    </citation>
    <scope>NUCLEOTIDE SEQUENCE [LARGE SCALE GENOMIC DNA]</scope>
    <source>
        <strain evidence="3 4">DSM 10105</strain>
    </source>
</reference>
<name>E6JYG2_PARDN</name>
<gene>
    <name evidence="3" type="ORF">HMPREF0620_0026</name>
</gene>
<proteinExistence type="predicted"/>
<feature type="region of interest" description="Disordered" evidence="1">
    <location>
        <begin position="1"/>
        <end position="25"/>
    </location>
</feature>
<dbReference type="EMBL" id="AEON01000001">
    <property type="protein sequence ID" value="EFT83021.1"/>
    <property type="molecule type" value="Genomic_DNA"/>
</dbReference>
<comment type="caution">
    <text evidence="3">The sequence shown here is derived from an EMBL/GenBank/DDBJ whole genome shotgun (WGS) entry which is preliminary data.</text>
</comment>
<dbReference type="InterPro" id="IPR001374">
    <property type="entry name" value="R3H_dom"/>
</dbReference>
<feature type="compositionally biased region" description="Acidic residues" evidence="1">
    <location>
        <begin position="13"/>
        <end position="25"/>
    </location>
</feature>
<protein>
    <submittedName>
        <fullName evidence="3">R3H domain protein</fullName>
    </submittedName>
</protein>
<feature type="compositionally biased region" description="Acidic residues" evidence="1">
    <location>
        <begin position="220"/>
        <end position="254"/>
    </location>
</feature>